<dbReference type="KEGG" id="mpk:VL20_3645"/>
<protein>
    <submittedName>
        <fullName evidence="1">Uncharacterized protein</fullName>
    </submittedName>
</protein>
<organism evidence="1 2">
    <name type="scientific">Microcystis panniformis FACHB-1757</name>
    <dbReference type="NCBI Taxonomy" id="1638788"/>
    <lineage>
        <taxon>Bacteria</taxon>
        <taxon>Bacillati</taxon>
        <taxon>Cyanobacteriota</taxon>
        <taxon>Cyanophyceae</taxon>
        <taxon>Oscillatoriophycideae</taxon>
        <taxon>Chroococcales</taxon>
        <taxon>Microcystaceae</taxon>
        <taxon>Microcystis</taxon>
    </lineage>
</organism>
<name>A0A0K1S3D0_9CHRO</name>
<dbReference type="AlphaFoldDB" id="A0A0K1S3D0"/>
<evidence type="ECO:0000313" key="2">
    <source>
        <dbReference type="Proteomes" id="UP000068167"/>
    </source>
</evidence>
<evidence type="ECO:0000313" key="1">
    <source>
        <dbReference type="EMBL" id="AKV68639.1"/>
    </source>
</evidence>
<proteinExistence type="predicted"/>
<dbReference type="Proteomes" id="UP000068167">
    <property type="component" value="Chromosome"/>
</dbReference>
<dbReference type="EMBL" id="CP011339">
    <property type="protein sequence ID" value="AKV68639.1"/>
    <property type="molecule type" value="Genomic_DNA"/>
</dbReference>
<reference evidence="1 2" key="1">
    <citation type="journal article" date="2016" name="Stand. Genomic Sci.">
        <title>Complete genome sequence and genomic characterization of Microcystis panniformis FACHB 1757 by third-generation sequencing.</title>
        <authorList>
            <person name="Zhang J.Y."/>
            <person name="Guan R."/>
            <person name="Zhang H.J."/>
            <person name="Li H."/>
            <person name="Xiao P."/>
            <person name="Yu G.L."/>
            <person name="Du L."/>
            <person name="Cao D.M."/>
            <person name="Zhu B.C."/>
            <person name="Li R.H."/>
            <person name="Lu Z.H."/>
        </authorList>
    </citation>
    <scope>NUCLEOTIDE SEQUENCE [LARGE SCALE GENOMIC DNA]</scope>
    <source>
        <strain evidence="1 2">FACHB-1757</strain>
    </source>
</reference>
<accession>A0A0K1S3D0</accession>
<gene>
    <name evidence="1" type="ORF">VL20_3645</name>
</gene>
<sequence>MWATKVKMLALGENIGIFNGVIVVTRLLSRWVELNIR</sequence>
<keyword evidence="2" id="KW-1185">Reference proteome</keyword>